<name>A0A558BW47_9BACT</name>
<sequence>MQTPLDLVSAGVIPPCFFPNVRLRLAYLLLWLLPGLAVAQSSLSGTVRDSLTQKPLPFASVFLANTTIGATTTEQGTFTFERVPAGSYDIVASYVGYRLAKQSITVGRTPQQLALALAPTGAQLGEVVVRPRPNKPSDYQRFKELFLGYSTFSQQCRIHNPDDVLVDFDPKTTELTAAARNYVQVDNQALGYRVKYYGLRFTCNFTEQVVTFYGQPVFEEMTTRSARQRRQWEANRVRAYLGSPTHFFRSLRDSQLTAQGFVARRLRIVSNPRFARADSLRQALLRQRRAYSAVEQDSLKRWAGVPPSFAMLYMAPLHVDKLRRVAADGQRVFLRFQDQLQVTYLLAGPDANYRLQPSRYARGPAPPLPQDRQVSQLILMQPEVEIEANGQLANPLAIFTDEYWGFEKMGEFLPVNYLPPAPSPNP</sequence>
<dbReference type="EMBL" id="VMRJ01000003">
    <property type="protein sequence ID" value="TVT40734.1"/>
    <property type="molecule type" value="Genomic_DNA"/>
</dbReference>
<dbReference type="SUPFAM" id="SSF49464">
    <property type="entry name" value="Carboxypeptidase regulatory domain-like"/>
    <property type="match status" value="1"/>
</dbReference>
<comment type="caution">
    <text evidence="1">The sequence shown here is derived from an EMBL/GenBank/DDBJ whole genome shotgun (WGS) entry which is preliminary data.</text>
</comment>
<keyword evidence="2" id="KW-1185">Reference proteome</keyword>
<dbReference type="Pfam" id="PF13715">
    <property type="entry name" value="CarbopepD_reg_2"/>
    <property type="match status" value="1"/>
</dbReference>
<accession>A0A558BW47</accession>
<dbReference type="Gene3D" id="2.60.40.1120">
    <property type="entry name" value="Carboxypeptidase-like, regulatory domain"/>
    <property type="match status" value="1"/>
</dbReference>
<dbReference type="InterPro" id="IPR008969">
    <property type="entry name" value="CarboxyPept-like_regulatory"/>
</dbReference>
<evidence type="ECO:0000313" key="2">
    <source>
        <dbReference type="Proteomes" id="UP000317624"/>
    </source>
</evidence>
<dbReference type="AlphaFoldDB" id="A0A558BW47"/>
<proteinExistence type="predicted"/>
<protein>
    <submittedName>
        <fullName evidence="1">Carboxypeptidase-like regulatory domain-containing protein</fullName>
    </submittedName>
</protein>
<dbReference type="OrthoDB" id="4561843at2"/>
<organism evidence="1 2">
    <name type="scientific">Hymenobacter setariae</name>
    <dbReference type="NCBI Taxonomy" id="2594794"/>
    <lineage>
        <taxon>Bacteria</taxon>
        <taxon>Pseudomonadati</taxon>
        <taxon>Bacteroidota</taxon>
        <taxon>Cytophagia</taxon>
        <taxon>Cytophagales</taxon>
        <taxon>Hymenobacteraceae</taxon>
        <taxon>Hymenobacter</taxon>
    </lineage>
</organism>
<keyword evidence="1" id="KW-0121">Carboxypeptidase</keyword>
<dbReference type="Proteomes" id="UP000317624">
    <property type="component" value="Unassembled WGS sequence"/>
</dbReference>
<gene>
    <name evidence="1" type="ORF">FNT36_14845</name>
</gene>
<dbReference type="GO" id="GO:0004180">
    <property type="term" value="F:carboxypeptidase activity"/>
    <property type="evidence" value="ECO:0007669"/>
    <property type="project" value="UniProtKB-KW"/>
</dbReference>
<keyword evidence="1" id="KW-0378">Hydrolase</keyword>
<keyword evidence="1" id="KW-0645">Protease</keyword>
<reference evidence="1 2" key="1">
    <citation type="submission" date="2019-07" db="EMBL/GenBank/DDBJ databases">
        <title>Hymenobacter sp. straun FUR1 Genome sequencing and assembly.</title>
        <authorList>
            <person name="Chhetri G."/>
        </authorList>
    </citation>
    <scope>NUCLEOTIDE SEQUENCE [LARGE SCALE GENOMIC DNA]</scope>
    <source>
        <strain evidence="1 2">Fur1</strain>
    </source>
</reference>
<evidence type="ECO:0000313" key="1">
    <source>
        <dbReference type="EMBL" id="TVT40734.1"/>
    </source>
</evidence>